<keyword evidence="9" id="KW-1185">Reference proteome</keyword>
<reference evidence="8 9" key="1">
    <citation type="submission" date="2024-04" db="EMBL/GenBank/DDBJ databases">
        <authorList>
            <person name="Rising A."/>
            <person name="Reimegard J."/>
            <person name="Sonavane S."/>
            <person name="Akerstrom W."/>
            <person name="Nylinder S."/>
            <person name="Hedman E."/>
            <person name="Kallberg Y."/>
        </authorList>
    </citation>
    <scope>NUCLEOTIDE SEQUENCE [LARGE SCALE GENOMIC DNA]</scope>
</reference>
<evidence type="ECO:0000256" key="6">
    <source>
        <dbReference type="SAM" id="Coils"/>
    </source>
</evidence>
<dbReference type="GO" id="GO:0010468">
    <property type="term" value="P:regulation of gene expression"/>
    <property type="evidence" value="ECO:0007669"/>
    <property type="project" value="UniProtKB-ARBA"/>
</dbReference>
<evidence type="ECO:0000256" key="2">
    <source>
        <dbReference type="ARBA" id="ARBA00022491"/>
    </source>
</evidence>
<feature type="compositionally biased region" description="Basic and acidic residues" evidence="7">
    <location>
        <begin position="1"/>
        <end position="13"/>
    </location>
</feature>
<evidence type="ECO:0000256" key="7">
    <source>
        <dbReference type="SAM" id="MobiDB-lite"/>
    </source>
</evidence>
<keyword evidence="2" id="KW-0678">Repressor</keyword>
<dbReference type="Proteomes" id="UP001497382">
    <property type="component" value="Unassembled WGS sequence"/>
</dbReference>
<feature type="region of interest" description="Disordered" evidence="7">
    <location>
        <begin position="168"/>
        <end position="187"/>
    </location>
</feature>
<dbReference type="AlphaFoldDB" id="A0AAV2AIS6"/>
<keyword evidence="3" id="KW-0805">Transcription regulation</keyword>
<evidence type="ECO:0000313" key="9">
    <source>
        <dbReference type="Proteomes" id="UP001497382"/>
    </source>
</evidence>
<dbReference type="SMART" id="SM01401">
    <property type="entry name" value="Sds3"/>
    <property type="match status" value="1"/>
</dbReference>
<dbReference type="EMBL" id="CAXIEN010000173">
    <property type="protein sequence ID" value="CAL1283870.1"/>
    <property type="molecule type" value="Genomic_DNA"/>
</dbReference>
<keyword evidence="6" id="KW-0175">Coiled coil</keyword>
<evidence type="ECO:0000256" key="5">
    <source>
        <dbReference type="ARBA" id="ARBA00023242"/>
    </source>
</evidence>
<evidence type="ECO:0008006" key="10">
    <source>
        <dbReference type="Google" id="ProtNLM"/>
    </source>
</evidence>
<comment type="subcellular location">
    <subcellularLocation>
        <location evidence="1">Nucleus</location>
    </subcellularLocation>
</comment>
<keyword evidence="5" id="KW-0539">Nucleus</keyword>
<protein>
    <recommendedName>
        <fullName evidence="10">Sin3 histone deacetylase corepressor complex component SDS3</fullName>
    </recommendedName>
</protein>
<dbReference type="GO" id="GO:0005654">
    <property type="term" value="C:nucleoplasm"/>
    <property type="evidence" value="ECO:0007669"/>
    <property type="project" value="UniProtKB-ARBA"/>
</dbReference>
<keyword evidence="4" id="KW-0804">Transcription</keyword>
<dbReference type="PANTHER" id="PTHR21964">
    <property type="entry name" value="BREAST CANCER METASTASIS-SUPPRESSOR 1"/>
    <property type="match status" value="1"/>
</dbReference>
<organism evidence="8 9">
    <name type="scientific">Larinioides sclopetarius</name>
    <dbReference type="NCBI Taxonomy" id="280406"/>
    <lineage>
        <taxon>Eukaryota</taxon>
        <taxon>Metazoa</taxon>
        <taxon>Ecdysozoa</taxon>
        <taxon>Arthropoda</taxon>
        <taxon>Chelicerata</taxon>
        <taxon>Arachnida</taxon>
        <taxon>Araneae</taxon>
        <taxon>Araneomorphae</taxon>
        <taxon>Entelegynae</taxon>
        <taxon>Araneoidea</taxon>
        <taxon>Araneidae</taxon>
        <taxon>Larinioides</taxon>
    </lineage>
</organism>
<feature type="region of interest" description="Disordered" evidence="7">
    <location>
        <begin position="1"/>
        <end position="34"/>
    </location>
</feature>
<evidence type="ECO:0000256" key="4">
    <source>
        <dbReference type="ARBA" id="ARBA00023163"/>
    </source>
</evidence>
<name>A0AAV2AIS6_9ARAC</name>
<accession>A0AAV2AIS6</accession>
<comment type="caution">
    <text evidence="8">The sequence shown here is derived from an EMBL/GenBank/DDBJ whole genome shotgun (WGS) entry which is preliminary data.</text>
</comment>
<feature type="coiled-coil region" evidence="6">
    <location>
        <begin position="105"/>
        <end position="144"/>
    </location>
</feature>
<dbReference type="Pfam" id="PF08598">
    <property type="entry name" value="Sds3"/>
    <property type="match status" value="1"/>
</dbReference>
<evidence type="ECO:0000256" key="3">
    <source>
        <dbReference type="ARBA" id="ARBA00023015"/>
    </source>
</evidence>
<proteinExistence type="predicted"/>
<evidence type="ECO:0000313" key="8">
    <source>
        <dbReference type="EMBL" id="CAL1283870.1"/>
    </source>
</evidence>
<evidence type="ECO:0000256" key="1">
    <source>
        <dbReference type="ARBA" id="ARBA00004123"/>
    </source>
</evidence>
<dbReference type="InterPro" id="IPR013907">
    <property type="entry name" value="Sds3"/>
</dbReference>
<feature type="compositionally biased region" description="Acidic residues" evidence="7">
    <location>
        <begin position="25"/>
        <end position="34"/>
    </location>
</feature>
<gene>
    <name evidence="8" type="ORF">LARSCL_LOCUS12855</name>
</gene>
<sequence>MSNKENRKPENNRAFRTVQINYDYGSDEDTEDASETAMINDEEAYSEIKDQIYRDKSADLKNQLKQLENNTHPVYIKGVKMLKEDYEERQFKNEIFYKVEVERINREHEIEQETAYNEFNQKEKELKENLIAYLEEKRKIIEAERDNEDITSDAIDVLQNPIRKLRRRANDLSPAPEPKKRKTFPSSQQLKLLLTEDELSEDLRKINEMSEEISSKMHDSNEELSSEFRNSSDIRVENGKLYYEKYWYHRGQQIYYEEDGCKNSAVVSTINPVEVWVRRTSDNEKYQIYVSDLIKGVITLKRRSA</sequence>